<evidence type="ECO:0000259" key="2">
    <source>
        <dbReference type="Pfam" id="PF00534"/>
    </source>
</evidence>
<organism evidence="4 5">
    <name type="scientific">Methanosarcina mazei</name>
    <name type="common">Methanosarcina frisia</name>
    <dbReference type="NCBI Taxonomy" id="2209"/>
    <lineage>
        <taxon>Archaea</taxon>
        <taxon>Methanobacteriati</taxon>
        <taxon>Methanobacteriota</taxon>
        <taxon>Stenosarchaea group</taxon>
        <taxon>Methanomicrobia</taxon>
        <taxon>Methanosarcinales</taxon>
        <taxon>Methanosarcinaceae</taxon>
        <taxon>Methanosarcina</taxon>
    </lineage>
</organism>
<dbReference type="EMBL" id="JJPO01000045">
    <property type="protein sequence ID" value="KKG74804.1"/>
    <property type="molecule type" value="Genomic_DNA"/>
</dbReference>
<dbReference type="SUPFAM" id="SSF53756">
    <property type="entry name" value="UDP-Glycosyltransferase/glycogen phosphorylase"/>
    <property type="match status" value="1"/>
</dbReference>
<dbReference type="PATRIC" id="fig|2209.43.peg.3716"/>
<feature type="domain" description="Glycosyl transferase family 1" evidence="2">
    <location>
        <begin position="161"/>
        <end position="321"/>
    </location>
</feature>
<sequence length="352" mass="40692">MKVGIIVDELSFNSGIGRYVNELITGLNKKGIYAERVFVKKIDRPYGDVINHVFRLPYTVLKTSSKYDILHATTPITGLSCIFIKKSPKVVTYHDLTSFLYNDSGSKLHVKISSSLFLKVGKYCDRIISVSSQTKEEIVEHIEIPDEKITVVNLGIDDRFKPINRDERDYYIIGYLGALVKRKSVDFLINSFHLLKRNHPEINIKLVIWGEKNFEYHNLIELAKQLNISVEFMGIASEKNIVEIYNSFDIFVLPSMWEGFALPILEAQKCGIPVIVRENAHIPYEVRKYCLISGSEEDLAEKLYLYLTNPILREETIRNGFNYSKKFTWNKMVDETITVYNDVLSKYPIKKR</sequence>
<evidence type="ECO:0000256" key="1">
    <source>
        <dbReference type="ARBA" id="ARBA00022679"/>
    </source>
</evidence>
<proteinExistence type="predicted"/>
<reference evidence="4 5" key="1">
    <citation type="journal article" date="2015" name="ISME J.">
        <title>Genomic and phenotypic differentiation among Methanosarcina mazei populations from Columbia River sediment.</title>
        <authorList>
            <person name="Youngblut N.D."/>
            <person name="Wirth J.S."/>
            <person name="Henriksen J.R."/>
            <person name="Smith M."/>
            <person name="Simon H."/>
            <person name="Metcalf W.W."/>
            <person name="Whitaker R.J."/>
        </authorList>
    </citation>
    <scope>NUCLEOTIDE SEQUENCE [LARGE SCALE GENOMIC DNA]</scope>
    <source>
        <strain evidence="4 5">3.H.A.2.1</strain>
    </source>
</reference>
<gene>
    <name evidence="4" type="ORF">DU63_17115</name>
</gene>
<dbReference type="PANTHER" id="PTHR46401:SF2">
    <property type="entry name" value="GLYCOSYLTRANSFERASE WBBK-RELATED"/>
    <property type="match status" value="1"/>
</dbReference>
<dbReference type="Gene3D" id="3.40.50.2000">
    <property type="entry name" value="Glycogen Phosphorylase B"/>
    <property type="match status" value="2"/>
</dbReference>
<dbReference type="InterPro" id="IPR028098">
    <property type="entry name" value="Glyco_trans_4-like_N"/>
</dbReference>
<feature type="domain" description="Glycosyltransferase subfamily 4-like N-terminal" evidence="3">
    <location>
        <begin position="50"/>
        <end position="158"/>
    </location>
</feature>
<evidence type="ECO:0000313" key="5">
    <source>
        <dbReference type="Proteomes" id="UP000034001"/>
    </source>
</evidence>
<dbReference type="GO" id="GO:0016757">
    <property type="term" value="F:glycosyltransferase activity"/>
    <property type="evidence" value="ECO:0007669"/>
    <property type="project" value="InterPro"/>
</dbReference>
<dbReference type="PANTHER" id="PTHR46401">
    <property type="entry name" value="GLYCOSYLTRANSFERASE WBBK-RELATED"/>
    <property type="match status" value="1"/>
</dbReference>
<protein>
    <recommendedName>
        <fullName evidence="6">Glycosyltransferase family 1 protein</fullName>
    </recommendedName>
</protein>
<keyword evidence="1" id="KW-0808">Transferase</keyword>
<dbReference type="InterPro" id="IPR001296">
    <property type="entry name" value="Glyco_trans_1"/>
</dbReference>
<evidence type="ECO:0000313" key="4">
    <source>
        <dbReference type="EMBL" id="KKG74804.1"/>
    </source>
</evidence>
<name>A0A0F8I5Z1_METMZ</name>
<dbReference type="Pfam" id="PF13439">
    <property type="entry name" value="Glyco_transf_4"/>
    <property type="match status" value="1"/>
</dbReference>
<dbReference type="AlphaFoldDB" id="A0A0F8I5Z1"/>
<evidence type="ECO:0008006" key="6">
    <source>
        <dbReference type="Google" id="ProtNLM"/>
    </source>
</evidence>
<dbReference type="Pfam" id="PF00534">
    <property type="entry name" value="Glycos_transf_1"/>
    <property type="match status" value="1"/>
</dbReference>
<dbReference type="CDD" id="cd03809">
    <property type="entry name" value="GT4_MtfB-like"/>
    <property type="match status" value="1"/>
</dbReference>
<comment type="caution">
    <text evidence="4">The sequence shown here is derived from an EMBL/GenBank/DDBJ whole genome shotgun (WGS) entry which is preliminary data.</text>
</comment>
<dbReference type="RefSeq" id="WP_048048580.1">
    <property type="nucleotide sequence ID" value="NZ_JJPO01000045.1"/>
</dbReference>
<accession>A0A0F8I5Z1</accession>
<dbReference type="Proteomes" id="UP000034001">
    <property type="component" value="Unassembled WGS sequence"/>
</dbReference>
<evidence type="ECO:0000259" key="3">
    <source>
        <dbReference type="Pfam" id="PF13439"/>
    </source>
</evidence>